<name>A0A183V7N1_TOXCA</name>
<dbReference type="Proteomes" id="UP000050794">
    <property type="component" value="Unassembled WGS sequence"/>
</dbReference>
<accession>A0A183V7N1</accession>
<protein>
    <submittedName>
        <fullName evidence="3">Tr-type G domain-containing protein</fullName>
    </submittedName>
</protein>
<evidence type="ECO:0000313" key="3">
    <source>
        <dbReference type="WBParaSite" id="TCNE_0001675201-mRNA-1"/>
    </source>
</evidence>
<evidence type="ECO:0000313" key="2">
    <source>
        <dbReference type="Proteomes" id="UP000050794"/>
    </source>
</evidence>
<evidence type="ECO:0000313" key="1">
    <source>
        <dbReference type="EMBL" id="VDM48072.1"/>
    </source>
</evidence>
<reference evidence="3" key="1">
    <citation type="submission" date="2016-06" db="UniProtKB">
        <authorList>
            <consortium name="WormBaseParasite"/>
        </authorList>
    </citation>
    <scope>IDENTIFICATION</scope>
</reference>
<gene>
    <name evidence="1" type="ORF">TCNE_LOCUS16751</name>
</gene>
<sequence>MCGRSVAWKEFAKCLYTQAFEVIDLVIVSKCQAPGGKPGINVEMQAGRTETAGHFVERASEHNVTLQLMRCSSMT</sequence>
<dbReference type="WBParaSite" id="TCNE_0001675201-mRNA-1">
    <property type="protein sequence ID" value="TCNE_0001675201-mRNA-1"/>
    <property type="gene ID" value="TCNE_0001675201"/>
</dbReference>
<reference evidence="1 2" key="2">
    <citation type="submission" date="2018-11" db="EMBL/GenBank/DDBJ databases">
        <authorList>
            <consortium name="Pathogen Informatics"/>
        </authorList>
    </citation>
    <scope>NUCLEOTIDE SEQUENCE [LARGE SCALE GENOMIC DNA]</scope>
</reference>
<keyword evidence="2" id="KW-1185">Reference proteome</keyword>
<organism evidence="2 3">
    <name type="scientific">Toxocara canis</name>
    <name type="common">Canine roundworm</name>
    <dbReference type="NCBI Taxonomy" id="6265"/>
    <lineage>
        <taxon>Eukaryota</taxon>
        <taxon>Metazoa</taxon>
        <taxon>Ecdysozoa</taxon>
        <taxon>Nematoda</taxon>
        <taxon>Chromadorea</taxon>
        <taxon>Rhabditida</taxon>
        <taxon>Spirurina</taxon>
        <taxon>Ascaridomorpha</taxon>
        <taxon>Ascaridoidea</taxon>
        <taxon>Toxocaridae</taxon>
        <taxon>Toxocara</taxon>
    </lineage>
</organism>
<dbReference type="EMBL" id="UYWY01023862">
    <property type="protein sequence ID" value="VDM48072.1"/>
    <property type="molecule type" value="Genomic_DNA"/>
</dbReference>
<dbReference type="AlphaFoldDB" id="A0A183V7N1"/>
<proteinExistence type="predicted"/>